<gene>
    <name evidence="1" type="ORF">KXQ929_LOCUS47982</name>
</gene>
<protein>
    <submittedName>
        <fullName evidence="1">Uncharacterized protein</fullName>
    </submittedName>
</protein>
<comment type="caution">
    <text evidence="1">The sequence shown here is derived from an EMBL/GenBank/DDBJ whole genome shotgun (WGS) entry which is preliminary data.</text>
</comment>
<proteinExistence type="predicted"/>
<evidence type="ECO:0000313" key="1">
    <source>
        <dbReference type="EMBL" id="CAF4345865.1"/>
    </source>
</evidence>
<dbReference type="Proteomes" id="UP000663868">
    <property type="component" value="Unassembled WGS sequence"/>
</dbReference>
<evidence type="ECO:0000313" key="2">
    <source>
        <dbReference type="Proteomes" id="UP000663868"/>
    </source>
</evidence>
<dbReference type="InterPro" id="IPR029021">
    <property type="entry name" value="Prot-tyrosine_phosphatase-like"/>
</dbReference>
<dbReference type="Gene3D" id="3.90.190.10">
    <property type="entry name" value="Protein tyrosine phosphatase superfamily"/>
    <property type="match status" value="1"/>
</dbReference>
<accession>A0A820L1A3</accession>
<organism evidence="1 2">
    <name type="scientific">Adineta steineri</name>
    <dbReference type="NCBI Taxonomy" id="433720"/>
    <lineage>
        <taxon>Eukaryota</taxon>
        <taxon>Metazoa</taxon>
        <taxon>Spiralia</taxon>
        <taxon>Gnathifera</taxon>
        <taxon>Rotifera</taxon>
        <taxon>Eurotatoria</taxon>
        <taxon>Bdelloidea</taxon>
        <taxon>Adinetida</taxon>
        <taxon>Adinetidae</taxon>
        <taxon>Adineta</taxon>
    </lineage>
</organism>
<sequence length="64" mass="7322">MEFSADLIDDRVWLGSLDAMENTIALDSLHITHIISIINSELPTDANDNRIRKHIRVEDMETTD</sequence>
<feature type="non-terminal residue" evidence="1">
    <location>
        <position position="64"/>
    </location>
</feature>
<dbReference type="EMBL" id="CAJOBB010018122">
    <property type="protein sequence ID" value="CAF4345865.1"/>
    <property type="molecule type" value="Genomic_DNA"/>
</dbReference>
<reference evidence="1" key="1">
    <citation type="submission" date="2021-02" db="EMBL/GenBank/DDBJ databases">
        <authorList>
            <person name="Nowell W R."/>
        </authorList>
    </citation>
    <scope>NUCLEOTIDE SEQUENCE</scope>
</reference>
<dbReference type="AlphaFoldDB" id="A0A820L1A3"/>
<name>A0A820L1A3_9BILA</name>